<keyword evidence="3" id="KW-1185">Reference proteome</keyword>
<dbReference type="AlphaFoldDB" id="M0HFD9"/>
<dbReference type="EMBL" id="AOLK01000021">
    <property type="protein sequence ID" value="ELZ83230.1"/>
    <property type="molecule type" value="Genomic_DNA"/>
</dbReference>
<protein>
    <recommendedName>
        <fullName evidence="1">Halobacterial output domain-containing protein</fullName>
    </recommendedName>
</protein>
<dbReference type="PATRIC" id="fig|1230453.4.peg.2887"/>
<name>M0HFD9_HALEO</name>
<dbReference type="OrthoDB" id="293472at2157"/>
<dbReference type="InterPro" id="IPR040624">
    <property type="entry name" value="HalOD1"/>
</dbReference>
<comment type="caution">
    <text evidence="2">The sequence shown here is derived from an EMBL/GenBank/DDBJ whole genome shotgun (WGS) entry which is preliminary data.</text>
</comment>
<dbReference type="Pfam" id="PF18545">
    <property type="entry name" value="HalOD1"/>
    <property type="match status" value="1"/>
</dbReference>
<dbReference type="RefSeq" id="WP_008325464.1">
    <property type="nucleotide sequence ID" value="NZ_AOLK01000021.1"/>
</dbReference>
<gene>
    <name evidence="2" type="ORF">C453_14531</name>
</gene>
<dbReference type="Proteomes" id="UP000011612">
    <property type="component" value="Unassembled WGS sequence"/>
</dbReference>
<proteinExistence type="predicted"/>
<accession>M0HFD9</accession>
<reference evidence="2 3" key="1">
    <citation type="journal article" date="2014" name="PLoS Genet.">
        <title>Phylogenetically driven sequencing of extremely halophilic archaea reveals strategies for static and dynamic osmo-response.</title>
        <authorList>
            <person name="Becker E.A."/>
            <person name="Seitzer P.M."/>
            <person name="Tritt A."/>
            <person name="Larsen D."/>
            <person name="Krusor M."/>
            <person name="Yao A.I."/>
            <person name="Wu D."/>
            <person name="Madern D."/>
            <person name="Eisen J.A."/>
            <person name="Darling A.E."/>
            <person name="Facciotti M.T."/>
        </authorList>
    </citation>
    <scope>NUCLEOTIDE SEQUENCE [LARGE SCALE GENOMIC DNA]</scope>
    <source>
        <strain evidence="2 3">ATCC BAA-1513</strain>
    </source>
</reference>
<evidence type="ECO:0000313" key="3">
    <source>
        <dbReference type="Proteomes" id="UP000011612"/>
    </source>
</evidence>
<sequence>MTPPTNPSKPDLEVRWIDEPDSLTEALVNIATELGVDPRDEPTRLQDVLDVDSLHALVDHTGETTETVQISFDIWGIQFTVTTLTVTATSDS</sequence>
<feature type="domain" description="Halobacterial output" evidence="1">
    <location>
        <begin position="21"/>
        <end position="83"/>
    </location>
</feature>
<evidence type="ECO:0000259" key="1">
    <source>
        <dbReference type="Pfam" id="PF18545"/>
    </source>
</evidence>
<organism evidence="2 3">
    <name type="scientific">Haloferax elongans ATCC BAA-1513</name>
    <dbReference type="NCBI Taxonomy" id="1230453"/>
    <lineage>
        <taxon>Archaea</taxon>
        <taxon>Methanobacteriati</taxon>
        <taxon>Methanobacteriota</taxon>
        <taxon>Stenosarchaea group</taxon>
        <taxon>Halobacteria</taxon>
        <taxon>Halobacteriales</taxon>
        <taxon>Haloferacaceae</taxon>
        <taxon>Haloferax</taxon>
    </lineage>
</organism>
<evidence type="ECO:0000313" key="2">
    <source>
        <dbReference type="EMBL" id="ELZ83230.1"/>
    </source>
</evidence>